<accession>A0ABY7BUH0</accession>
<evidence type="ECO:0000256" key="2">
    <source>
        <dbReference type="ARBA" id="ARBA00022490"/>
    </source>
</evidence>
<keyword evidence="8 13" id="KW-0460">Magnesium</keyword>
<keyword evidence="14" id="KW-0812">Transmembrane</keyword>
<gene>
    <name evidence="13" type="primary">recU</name>
    <name evidence="15" type="ORF">RS022_00700</name>
</gene>
<evidence type="ECO:0000256" key="5">
    <source>
        <dbReference type="ARBA" id="ARBA00022759"/>
    </source>
</evidence>
<comment type="similarity">
    <text evidence="11 13">Belongs to the RecU family.</text>
</comment>
<feature type="transmembrane region" description="Helical" evidence="14">
    <location>
        <begin position="78"/>
        <end position="102"/>
    </location>
</feature>
<sequence length="183" mass="22211">MLKYPFQKKNINKANLGSNLEKDINLTNLFYQDKKIALIYKKEILIKVIKVDYSSRQRAKIIEVYYHSKSFYLIIKDFIVVNIYVLMLKKLIIKLIFLYLIYPHQHQIQKLQLIEKFNGIAFFIIHFKIKNKYFYLQIDFLNNYIQNSKMKSINYKIFEENLYQIPLAYSPIINYLKIVNNFI</sequence>
<evidence type="ECO:0000256" key="12">
    <source>
        <dbReference type="ARBA" id="ARBA00029523"/>
    </source>
</evidence>
<keyword evidence="7 13" id="KW-0378">Hydrolase</keyword>
<comment type="caution">
    <text evidence="13">Lacks conserved residue(s) required for the propagation of feature annotation.</text>
</comment>
<evidence type="ECO:0000313" key="15">
    <source>
        <dbReference type="EMBL" id="WAN63081.1"/>
    </source>
</evidence>
<dbReference type="Proteomes" id="UP001164727">
    <property type="component" value="Chromosome"/>
</dbReference>
<reference evidence="15 16" key="1">
    <citation type="journal article" date="2023" name="Microbiol. Resour. Announc.">
        <title>Complete Genome of 'Candidatus Phytoplasma rubi' RS, a Phytopathogenic Bacterium Associated with Rubus Stunt Disease.</title>
        <authorList>
            <person name="Duckeck D."/>
            <person name="Zubert C."/>
            <person name="Bohm J.W."/>
            <person name="Carminati G."/>
            <person name="Schneider B."/>
            <person name="Kube M."/>
        </authorList>
    </citation>
    <scope>NUCLEOTIDE SEQUENCE [LARGE SCALE GENOMIC DNA]</scope>
    <source>
        <strain evidence="15 16">RS</strain>
    </source>
</reference>
<protein>
    <recommendedName>
        <fullName evidence="12 13">Holliday junction resolvase RecU</fullName>
        <ecNumber evidence="13">3.1.21.10</ecNumber>
    </recommendedName>
    <alternativeName>
        <fullName evidence="13">Recombination protein U homolog</fullName>
    </alternativeName>
</protein>
<evidence type="ECO:0000256" key="4">
    <source>
        <dbReference type="ARBA" id="ARBA00022723"/>
    </source>
</evidence>
<comment type="cofactor">
    <cofactor evidence="13">
        <name>Mg(2+)</name>
        <dbReference type="ChEBI" id="CHEBI:18420"/>
    </cofactor>
    <text evidence="13">Binds 1 Mg(2+) ion per subunit.</text>
</comment>
<evidence type="ECO:0000313" key="16">
    <source>
        <dbReference type="Proteomes" id="UP001164727"/>
    </source>
</evidence>
<evidence type="ECO:0000256" key="14">
    <source>
        <dbReference type="SAM" id="Phobius"/>
    </source>
</evidence>
<keyword evidence="5 13" id="KW-0255">Endonuclease</keyword>
<evidence type="ECO:0000256" key="7">
    <source>
        <dbReference type="ARBA" id="ARBA00022801"/>
    </source>
</evidence>
<dbReference type="InterPro" id="IPR004612">
    <property type="entry name" value="Resolv_RecU"/>
</dbReference>
<proteinExistence type="inferred from homology"/>
<keyword evidence="3 13" id="KW-0540">Nuclease</keyword>
<keyword evidence="9 13" id="KW-0233">DNA recombination</keyword>
<evidence type="ECO:0000256" key="1">
    <source>
        <dbReference type="ARBA" id="ARBA00004496"/>
    </source>
</evidence>
<feature type="site" description="Transition state stabilizer" evidence="13">
    <location>
        <position position="90"/>
    </location>
</feature>
<comment type="catalytic activity">
    <reaction evidence="13">
        <text>Endonucleolytic cleavage at a junction such as a reciprocal single-stranded crossover between two homologous DNA duplexes (Holliday junction).</text>
        <dbReference type="EC" id="3.1.21.10"/>
    </reaction>
</comment>
<keyword evidence="2 13" id="KW-0963">Cytoplasm</keyword>
<dbReference type="Gene3D" id="3.40.1350.10">
    <property type="match status" value="1"/>
</dbReference>
<evidence type="ECO:0000256" key="9">
    <source>
        <dbReference type="ARBA" id="ARBA00023172"/>
    </source>
</evidence>
<evidence type="ECO:0000256" key="8">
    <source>
        <dbReference type="ARBA" id="ARBA00022842"/>
    </source>
</evidence>
<evidence type="ECO:0000256" key="13">
    <source>
        <dbReference type="HAMAP-Rule" id="MF_00130"/>
    </source>
</evidence>
<keyword evidence="4 13" id="KW-0479">Metal-binding</keyword>
<evidence type="ECO:0000256" key="3">
    <source>
        <dbReference type="ARBA" id="ARBA00022722"/>
    </source>
</evidence>
<keyword evidence="6 13" id="KW-0227">DNA damage</keyword>
<evidence type="ECO:0000256" key="6">
    <source>
        <dbReference type="ARBA" id="ARBA00022763"/>
    </source>
</evidence>
<dbReference type="InterPro" id="IPR011335">
    <property type="entry name" value="Restrct_endonuc-II-like"/>
</dbReference>
<dbReference type="EC" id="3.1.21.10" evidence="13"/>
<dbReference type="HAMAP" id="MF_00130">
    <property type="entry name" value="RecU"/>
    <property type="match status" value="1"/>
</dbReference>
<dbReference type="RefSeq" id="WP_268849933.1">
    <property type="nucleotide sequence ID" value="NZ_CP114006.1"/>
</dbReference>
<name>A0ABY7BUH0_9MOLU</name>
<keyword evidence="10 13" id="KW-0234">DNA repair</keyword>
<feature type="binding site" evidence="13">
    <location>
        <position position="107"/>
    </location>
    <ligand>
        <name>Mg(2+)</name>
        <dbReference type="ChEBI" id="CHEBI:18420"/>
    </ligand>
</feature>
<keyword evidence="16" id="KW-1185">Reference proteome</keyword>
<dbReference type="EMBL" id="CP114006">
    <property type="protein sequence ID" value="WAN63081.1"/>
    <property type="molecule type" value="Genomic_DNA"/>
</dbReference>
<keyword evidence="14" id="KW-1133">Transmembrane helix</keyword>
<dbReference type="SUPFAM" id="SSF52980">
    <property type="entry name" value="Restriction endonuclease-like"/>
    <property type="match status" value="1"/>
</dbReference>
<evidence type="ECO:0000256" key="10">
    <source>
        <dbReference type="ARBA" id="ARBA00023204"/>
    </source>
</evidence>
<keyword evidence="14" id="KW-0472">Membrane</keyword>
<dbReference type="InterPro" id="IPR011856">
    <property type="entry name" value="tRNA_endonuc-like_dom_sf"/>
</dbReference>
<evidence type="ECO:0000256" key="11">
    <source>
        <dbReference type="ARBA" id="ARBA00023447"/>
    </source>
</evidence>
<dbReference type="Pfam" id="PF03838">
    <property type="entry name" value="RecU"/>
    <property type="match status" value="1"/>
</dbReference>
<comment type="function">
    <text evidence="13">Endonuclease that resolves Holliday junction intermediates in genetic recombination. Cleaves mobile four-strand junctions by introducing symmetrical nicks in paired strands. Promotes annealing of linear ssDNA with homologous dsDNA. Required for DNA repair, homologous recombination and chromosome segregation.</text>
</comment>
<comment type="subcellular location">
    <subcellularLocation>
        <location evidence="1 13">Cytoplasm</location>
    </subcellularLocation>
</comment>
<organism evidence="15 16">
    <name type="scientific">Candidatus Phytoplasma rubi</name>
    <dbReference type="NCBI Taxonomy" id="399025"/>
    <lineage>
        <taxon>Bacteria</taxon>
        <taxon>Bacillati</taxon>
        <taxon>Mycoplasmatota</taxon>
        <taxon>Mollicutes</taxon>
        <taxon>Acholeplasmatales</taxon>
        <taxon>Acholeplasmataceae</taxon>
        <taxon>Candidatus Phytoplasma</taxon>
        <taxon>16SrV (Elm yellows group)</taxon>
    </lineage>
</organism>